<gene>
    <name evidence="1" type="ORF">BROFUL_00958</name>
</gene>
<keyword evidence="2" id="KW-1185">Reference proteome</keyword>
<dbReference type="Proteomes" id="UP000034954">
    <property type="component" value="Unassembled WGS sequence"/>
</dbReference>
<organism evidence="1 2">
    <name type="scientific">Candidatus Brocadia fulgida</name>
    <dbReference type="NCBI Taxonomy" id="380242"/>
    <lineage>
        <taxon>Bacteria</taxon>
        <taxon>Pseudomonadati</taxon>
        <taxon>Planctomycetota</taxon>
        <taxon>Candidatus Brocadiia</taxon>
        <taxon>Candidatus Brocadiales</taxon>
        <taxon>Candidatus Brocadiaceae</taxon>
        <taxon>Candidatus Brocadia</taxon>
    </lineage>
</organism>
<evidence type="ECO:0000313" key="2">
    <source>
        <dbReference type="Proteomes" id="UP000034954"/>
    </source>
</evidence>
<name>A0A0M2UZC4_9BACT</name>
<evidence type="ECO:0000313" key="1">
    <source>
        <dbReference type="EMBL" id="KKO20326.1"/>
    </source>
</evidence>
<dbReference type="AlphaFoldDB" id="A0A0M2UZC4"/>
<sequence>MQCAKWYLPMLGVVILGIPAWCNAFDIHLTQEQLKEANEYGAQYKGKEIFESAIGKSARFGEYPGGDGGLIMSKYMRVAVSSAMRALKNEALTPQDLKEIDASTTFNVIVSIPEENIQNPEDVQILLIQGTNNILPQKTEFGMKYKDKRQGIIGIFSYEKINPKASTTILIKTRNDERKFTIDFSDVK</sequence>
<protein>
    <submittedName>
        <fullName evidence="1">Uncharacterized protein</fullName>
    </submittedName>
</protein>
<reference evidence="1 2" key="1">
    <citation type="journal article" date="2013" name="BMC Microbiol.">
        <title>Identification of the type II cytochrome c maturation pathway in anammox bacteria by comparative genomics.</title>
        <authorList>
            <person name="Ferousi C."/>
            <person name="Speth D.R."/>
            <person name="Reimann J."/>
            <person name="Op den Camp H.J."/>
            <person name="Allen J.W."/>
            <person name="Keltjens J.T."/>
            <person name="Jetten M.S."/>
        </authorList>
    </citation>
    <scope>NUCLEOTIDE SEQUENCE [LARGE SCALE GENOMIC DNA]</scope>
    <source>
        <strain evidence="1">RU1</strain>
    </source>
</reference>
<comment type="caution">
    <text evidence="1">The sequence shown here is derived from an EMBL/GenBank/DDBJ whole genome shotgun (WGS) entry which is preliminary data.</text>
</comment>
<accession>A0A0M2UZC4</accession>
<proteinExistence type="predicted"/>
<dbReference type="EMBL" id="LAQJ01000116">
    <property type="protein sequence ID" value="KKO20326.1"/>
    <property type="molecule type" value="Genomic_DNA"/>
</dbReference>